<dbReference type="Proteomes" id="UP000799753">
    <property type="component" value="Unassembled WGS sequence"/>
</dbReference>
<dbReference type="OrthoDB" id="62952at2759"/>
<evidence type="ECO:0000313" key="2">
    <source>
        <dbReference type="EMBL" id="KAF2644576.1"/>
    </source>
</evidence>
<accession>A0A6A6S9N3</accession>
<feature type="compositionally biased region" description="Polar residues" evidence="1">
    <location>
        <begin position="31"/>
        <end position="45"/>
    </location>
</feature>
<evidence type="ECO:0000313" key="3">
    <source>
        <dbReference type="Proteomes" id="UP000799753"/>
    </source>
</evidence>
<proteinExistence type="predicted"/>
<reference evidence="2" key="1">
    <citation type="journal article" date="2020" name="Stud. Mycol.">
        <title>101 Dothideomycetes genomes: a test case for predicting lifestyles and emergence of pathogens.</title>
        <authorList>
            <person name="Haridas S."/>
            <person name="Albert R."/>
            <person name="Binder M."/>
            <person name="Bloem J."/>
            <person name="Labutti K."/>
            <person name="Salamov A."/>
            <person name="Andreopoulos B."/>
            <person name="Baker S."/>
            <person name="Barry K."/>
            <person name="Bills G."/>
            <person name="Bluhm B."/>
            <person name="Cannon C."/>
            <person name="Castanera R."/>
            <person name="Culley D."/>
            <person name="Daum C."/>
            <person name="Ezra D."/>
            <person name="Gonzalez J."/>
            <person name="Henrissat B."/>
            <person name="Kuo A."/>
            <person name="Liang C."/>
            <person name="Lipzen A."/>
            <person name="Lutzoni F."/>
            <person name="Magnuson J."/>
            <person name="Mondo S."/>
            <person name="Nolan M."/>
            <person name="Ohm R."/>
            <person name="Pangilinan J."/>
            <person name="Park H.-J."/>
            <person name="Ramirez L."/>
            <person name="Alfaro M."/>
            <person name="Sun H."/>
            <person name="Tritt A."/>
            <person name="Yoshinaga Y."/>
            <person name="Zwiers L.-H."/>
            <person name="Turgeon B."/>
            <person name="Goodwin S."/>
            <person name="Spatafora J."/>
            <person name="Crous P."/>
            <person name="Grigoriev I."/>
        </authorList>
    </citation>
    <scope>NUCLEOTIDE SEQUENCE</scope>
    <source>
        <strain evidence="2">CBS 473.64</strain>
    </source>
</reference>
<feature type="region of interest" description="Disordered" evidence="1">
    <location>
        <begin position="27"/>
        <end position="48"/>
    </location>
</feature>
<name>A0A6A6S9N3_9PLEO</name>
<feature type="region of interest" description="Disordered" evidence="1">
    <location>
        <begin position="63"/>
        <end position="94"/>
    </location>
</feature>
<dbReference type="PANTHER" id="PTHR38790:SF9">
    <property type="entry name" value="F-BOX DOMAIN-CONTAINING PROTEIN"/>
    <property type="match status" value="1"/>
</dbReference>
<organism evidence="2 3">
    <name type="scientific">Massarina eburnea CBS 473.64</name>
    <dbReference type="NCBI Taxonomy" id="1395130"/>
    <lineage>
        <taxon>Eukaryota</taxon>
        <taxon>Fungi</taxon>
        <taxon>Dikarya</taxon>
        <taxon>Ascomycota</taxon>
        <taxon>Pezizomycotina</taxon>
        <taxon>Dothideomycetes</taxon>
        <taxon>Pleosporomycetidae</taxon>
        <taxon>Pleosporales</taxon>
        <taxon>Massarineae</taxon>
        <taxon>Massarinaceae</taxon>
        <taxon>Massarina</taxon>
    </lineage>
</organism>
<keyword evidence="3" id="KW-1185">Reference proteome</keyword>
<dbReference type="PANTHER" id="PTHR38790">
    <property type="entry name" value="2EXR DOMAIN-CONTAINING PROTEIN-RELATED"/>
    <property type="match status" value="1"/>
</dbReference>
<protein>
    <submittedName>
        <fullName evidence="2">Uncharacterized protein</fullName>
    </submittedName>
</protein>
<dbReference type="AlphaFoldDB" id="A0A6A6S9N3"/>
<gene>
    <name evidence="2" type="ORF">P280DRAFT_174815</name>
</gene>
<feature type="compositionally biased region" description="Polar residues" evidence="1">
    <location>
        <begin position="68"/>
        <end position="82"/>
    </location>
</feature>
<evidence type="ECO:0000256" key="1">
    <source>
        <dbReference type="SAM" id="MobiDB-lite"/>
    </source>
</evidence>
<sequence>MPQIQRFHMSMMALRRNPYRKCKKEGAADLTTGNRANERGNSQLEETGRFAPGKMSVTSLLNEDAAGSATNPRRLNRESSTTKPRRKTVASADIQSQQDPFPLFHLPRELRNHIYSYLVVQRGRRIPTLEAKTILREHKKRHAAQRTRERLNLKRTQTGRRPISPKEAIVEPVVHLNISRASKSLHFEASECFYQSNWFAISIDSLPATTIETPSGWDYSRITRMQLELQLKDSQRMNSYIDWAPFFAMFPRLRFLRIIPSFHPRYYDWAFSELSNWDDAHYIFRAFFALLLASIPEQLILKLGSSVDAQDDMRLEGKTAVSKQLLWDMYSHLGTRRDANGQTLFVNQVVDWGEAFGPAIGVVGRCNHQCRR</sequence>
<dbReference type="EMBL" id="MU006778">
    <property type="protein sequence ID" value="KAF2644576.1"/>
    <property type="molecule type" value="Genomic_DNA"/>
</dbReference>